<feature type="transmembrane region" description="Helical" evidence="6">
    <location>
        <begin position="669"/>
        <end position="691"/>
    </location>
</feature>
<keyword evidence="5 6" id="KW-0472">Membrane</keyword>
<feature type="transmembrane region" description="Helical" evidence="6">
    <location>
        <begin position="763"/>
        <end position="791"/>
    </location>
</feature>
<evidence type="ECO:0000259" key="7">
    <source>
        <dbReference type="Pfam" id="PF01578"/>
    </source>
</evidence>
<evidence type="ECO:0000313" key="10">
    <source>
        <dbReference type="Proteomes" id="UP001434737"/>
    </source>
</evidence>
<feature type="transmembrane region" description="Helical" evidence="6">
    <location>
        <begin position="336"/>
        <end position="356"/>
    </location>
</feature>
<feature type="transmembrane region" description="Helical" evidence="6">
    <location>
        <begin position="724"/>
        <end position="743"/>
    </location>
</feature>
<evidence type="ECO:0000313" key="9">
    <source>
        <dbReference type="EMBL" id="XAM18857.1"/>
    </source>
</evidence>
<keyword evidence="10" id="KW-1185">Reference proteome</keyword>
<feature type="transmembrane region" description="Helical" evidence="6">
    <location>
        <begin position="919"/>
        <end position="936"/>
    </location>
</feature>
<feature type="transmembrane region" description="Helical" evidence="6">
    <location>
        <begin position="12"/>
        <end position="31"/>
    </location>
</feature>
<keyword evidence="2 6" id="KW-0812">Transmembrane</keyword>
<feature type="transmembrane region" description="Helical" evidence="6">
    <location>
        <begin position="79"/>
        <end position="98"/>
    </location>
</feature>
<dbReference type="Proteomes" id="UP001434737">
    <property type="component" value="Chromosome"/>
</dbReference>
<organism evidence="9 10">
    <name type="scientific">Helicobacter mastomyrinus</name>
    <dbReference type="NCBI Taxonomy" id="287948"/>
    <lineage>
        <taxon>Bacteria</taxon>
        <taxon>Pseudomonadati</taxon>
        <taxon>Campylobacterota</taxon>
        <taxon>Epsilonproteobacteria</taxon>
        <taxon>Campylobacterales</taxon>
        <taxon>Helicobacteraceae</taxon>
        <taxon>Helicobacter</taxon>
    </lineage>
</organism>
<dbReference type="InterPro" id="IPR002541">
    <property type="entry name" value="Cyt_c_assembly"/>
</dbReference>
<comment type="subcellular location">
    <subcellularLocation>
        <location evidence="1">Membrane</location>
        <topology evidence="1">Multi-pass membrane protein</topology>
    </subcellularLocation>
</comment>
<evidence type="ECO:0000256" key="6">
    <source>
        <dbReference type="SAM" id="Phobius"/>
    </source>
</evidence>
<dbReference type="InterPro" id="IPR007816">
    <property type="entry name" value="ResB-like_domain"/>
</dbReference>
<reference evidence="9 10" key="1">
    <citation type="submission" date="2024-02" db="EMBL/GenBank/DDBJ databases">
        <title>Genome and pathogenicity analysis of Helicobacter mastomyrinus isolated from mice.</title>
        <authorList>
            <person name="Zhu L."/>
        </authorList>
    </citation>
    <scope>NUCLEOTIDE SEQUENCE [LARGE SCALE GENOMIC DNA]</scope>
    <source>
        <strain evidence="9 10">Hm-17</strain>
    </source>
</reference>
<evidence type="ECO:0000259" key="8">
    <source>
        <dbReference type="Pfam" id="PF05140"/>
    </source>
</evidence>
<dbReference type="EMBL" id="CP145316">
    <property type="protein sequence ID" value="XAM18857.1"/>
    <property type="molecule type" value="Genomic_DNA"/>
</dbReference>
<evidence type="ECO:0000256" key="5">
    <source>
        <dbReference type="ARBA" id="ARBA00023136"/>
    </source>
</evidence>
<accession>A0ABZ3F9Q6</accession>
<dbReference type="PANTHER" id="PTHR30071:SF1">
    <property type="entry name" value="CYTOCHROME B_B6 PROTEIN-RELATED"/>
    <property type="match status" value="1"/>
</dbReference>
<evidence type="ECO:0000256" key="3">
    <source>
        <dbReference type="ARBA" id="ARBA00022748"/>
    </source>
</evidence>
<dbReference type="RefSeq" id="WP_343354098.1">
    <property type="nucleotide sequence ID" value="NZ_CP145316.1"/>
</dbReference>
<evidence type="ECO:0000256" key="1">
    <source>
        <dbReference type="ARBA" id="ARBA00004141"/>
    </source>
</evidence>
<name>A0ABZ3F9Q6_9HELI</name>
<feature type="domain" description="ResB-like" evidence="8">
    <location>
        <begin position="222"/>
        <end position="291"/>
    </location>
</feature>
<feature type="domain" description="Cytochrome c assembly protein" evidence="7">
    <location>
        <begin position="697"/>
        <end position="907"/>
    </location>
</feature>
<dbReference type="PANTHER" id="PTHR30071">
    <property type="entry name" value="HEME EXPORTER PROTEIN C"/>
    <property type="match status" value="1"/>
</dbReference>
<gene>
    <name evidence="9" type="primary">ccsA</name>
    <name evidence="9" type="ORF">V3I05_04035</name>
</gene>
<protein>
    <submittedName>
        <fullName evidence="9">Cytochrome c biogenesis protein CcsA</fullName>
    </submittedName>
</protein>
<evidence type="ECO:0000256" key="4">
    <source>
        <dbReference type="ARBA" id="ARBA00022989"/>
    </source>
</evidence>
<feature type="transmembrane region" description="Helical" evidence="6">
    <location>
        <begin position="307"/>
        <end position="324"/>
    </location>
</feature>
<dbReference type="Pfam" id="PF05140">
    <property type="entry name" value="ResB"/>
    <property type="match status" value="1"/>
</dbReference>
<feature type="transmembrane region" description="Helical" evidence="6">
    <location>
        <begin position="638"/>
        <end position="657"/>
    </location>
</feature>
<keyword evidence="4 6" id="KW-1133">Transmembrane helix</keyword>
<feature type="transmembrane region" description="Helical" evidence="6">
    <location>
        <begin position="854"/>
        <end position="872"/>
    </location>
</feature>
<feature type="transmembrane region" description="Helical" evidence="6">
    <location>
        <begin position="811"/>
        <end position="834"/>
    </location>
</feature>
<sequence length="947" mass="107201">MSIIKSLFCSMKVVLVLMAIYAIACGIATFIEKFDGTMAARYYVYNAFWFEMLHLWLLLSLIGCLIASKAWERKRYASLLLHASFIVIIIGAGITRHFGFEGLMSIREGESANTISTSEHYIFIQVVNPQGDTQYAKIPTFIDDKINSHIKRTIDFFDKPLKLETGELMKDNVPNGIFLLNADMNFLDKDFHIMLVRDGDEAPKKEGITIREIDGYKVYFAWGVDHIPLPFKITLKNFELERYPGSNSPASYASQVEVLDGDRPPMPFRIFMNNVLDYGGYRFFQSSYHQDEGGTILSVNNDPGKNPTYIGYTMLIIGVIWLLFDKNGRFAMLGRFLKTQHFFAFVLCVVLALLTLPQNTYAMPNIAATHEIDSTHTATQETKNMLHLQDIPTMIKALQDSTPLTQEFNKVLVQDFGGRTKPLHTLTNDYIHKITQKNTFLGLNPTQIFLGMIFYPQEWQSVQMIVTKSPKLRQILGTDENQKYIAFNDVFADGQYVLQNYVEEANRKDPALRDTFEKDVISVDERINVAFLIYTGQVLRIFPDSKVENNQWLYPLEAISSAVAAADTVRATQLLHIYKDFAEGMENGLANNQWEQAIKAVQEMRSYQQQYGENTLISDAKVDSEILLNTYNPFHQLIYPYIFISIIFFIVVLSGILTNKPMRALVHKVFYALLFALFVIHTCALALRWYVSGHAPWSNAYESMLYIAWAAILSGVICFRRSNLALCAASFLSGITLFVAHLGSMDPQIGNLVPVLKSYWLNIHVSVITASYGFLGLCFMLGLITLVMFVLRASKINFSSQVKANIDNSILSLSALNEMGMILGLFLLTVGNFLGGIWANESWGRYWGWDSKETWALISIGVYAIILHLRFVFKHNLPFILATASVVGFFSILMTYFGVNFYLSGMHSYAAGEAVPVPLWVKIMVALIFVLILGASRGRQLEMPKIS</sequence>
<keyword evidence="3" id="KW-0201">Cytochrome c-type biogenesis</keyword>
<proteinExistence type="predicted"/>
<evidence type="ECO:0000256" key="2">
    <source>
        <dbReference type="ARBA" id="ARBA00022692"/>
    </source>
</evidence>
<feature type="transmembrane region" description="Helical" evidence="6">
    <location>
        <begin position="43"/>
        <end position="67"/>
    </location>
</feature>
<feature type="transmembrane region" description="Helical" evidence="6">
    <location>
        <begin position="879"/>
        <end position="899"/>
    </location>
</feature>
<dbReference type="Pfam" id="PF01578">
    <property type="entry name" value="Cytochrom_C_asm"/>
    <property type="match status" value="1"/>
</dbReference>
<feature type="transmembrane region" description="Helical" evidence="6">
    <location>
        <begin position="703"/>
        <end position="719"/>
    </location>
</feature>
<dbReference type="InterPro" id="IPR045062">
    <property type="entry name" value="Cyt_c_biogenesis_CcsA/CcmC"/>
</dbReference>